<gene>
    <name evidence="1" type="ORF">ElyMa_005804800</name>
</gene>
<dbReference type="AlphaFoldDB" id="A0AAV4FTD4"/>
<dbReference type="EMBL" id="BMAT01011647">
    <property type="protein sequence ID" value="GFR76617.1"/>
    <property type="molecule type" value="Genomic_DNA"/>
</dbReference>
<evidence type="ECO:0000313" key="2">
    <source>
        <dbReference type="Proteomes" id="UP000762676"/>
    </source>
</evidence>
<name>A0AAV4FTD4_9GAST</name>
<organism evidence="1 2">
    <name type="scientific">Elysia marginata</name>
    <dbReference type="NCBI Taxonomy" id="1093978"/>
    <lineage>
        <taxon>Eukaryota</taxon>
        <taxon>Metazoa</taxon>
        <taxon>Spiralia</taxon>
        <taxon>Lophotrochozoa</taxon>
        <taxon>Mollusca</taxon>
        <taxon>Gastropoda</taxon>
        <taxon>Heterobranchia</taxon>
        <taxon>Euthyneura</taxon>
        <taxon>Panpulmonata</taxon>
        <taxon>Sacoglossa</taxon>
        <taxon>Placobranchoidea</taxon>
        <taxon>Plakobranchidae</taxon>
        <taxon>Elysia</taxon>
    </lineage>
</organism>
<dbReference type="Proteomes" id="UP000762676">
    <property type="component" value="Unassembled WGS sequence"/>
</dbReference>
<comment type="caution">
    <text evidence="1">The sequence shown here is derived from an EMBL/GenBank/DDBJ whole genome shotgun (WGS) entry which is preliminary data.</text>
</comment>
<sequence length="97" mass="11015">MRGVSSLKTSCYLAPDEYLTTEHGMSIDFREQAGGRSGKTEELLERQATLGKTRYEALRASNPLASLSLLRNLYKRYAPMIHRKGERMMDQSAITRC</sequence>
<evidence type="ECO:0000313" key="1">
    <source>
        <dbReference type="EMBL" id="GFR76617.1"/>
    </source>
</evidence>
<accession>A0AAV4FTD4</accession>
<keyword evidence="2" id="KW-1185">Reference proteome</keyword>
<proteinExistence type="predicted"/>
<reference evidence="1 2" key="1">
    <citation type="journal article" date="2021" name="Elife">
        <title>Chloroplast acquisition without the gene transfer in kleptoplastic sea slugs, Plakobranchus ocellatus.</title>
        <authorList>
            <person name="Maeda T."/>
            <person name="Takahashi S."/>
            <person name="Yoshida T."/>
            <person name="Shimamura S."/>
            <person name="Takaki Y."/>
            <person name="Nagai Y."/>
            <person name="Toyoda A."/>
            <person name="Suzuki Y."/>
            <person name="Arimoto A."/>
            <person name="Ishii H."/>
            <person name="Satoh N."/>
            <person name="Nishiyama T."/>
            <person name="Hasebe M."/>
            <person name="Maruyama T."/>
            <person name="Minagawa J."/>
            <person name="Obokata J."/>
            <person name="Shigenobu S."/>
        </authorList>
    </citation>
    <scope>NUCLEOTIDE SEQUENCE [LARGE SCALE GENOMIC DNA]</scope>
</reference>
<protein>
    <submittedName>
        <fullName evidence="1">Uncharacterized protein</fullName>
    </submittedName>
</protein>